<name>A0A0M2SQ64_9BACI</name>
<evidence type="ECO:0000313" key="3">
    <source>
        <dbReference type="Proteomes" id="UP000034166"/>
    </source>
</evidence>
<dbReference type="EMBL" id="LAYY01000024">
    <property type="protein sequence ID" value="KKK36699.1"/>
    <property type="molecule type" value="Genomic_DNA"/>
</dbReference>
<protein>
    <recommendedName>
        <fullName evidence="4">DUF1538 domain-containing protein</fullName>
    </recommendedName>
</protein>
<dbReference type="PATRIC" id="fig|1408103.3.peg.3927"/>
<reference evidence="2 3" key="1">
    <citation type="submission" date="2015-04" db="EMBL/GenBank/DDBJ databases">
        <title>Taxonomic description and genome sequence of Bacillus campisalis sp. nov., a novel member of the genus Bacillus isolated from solar saltern.</title>
        <authorList>
            <person name="Mathan Kumar R."/>
            <person name="Kaur G."/>
            <person name="Kumar A."/>
            <person name="Singh N.K."/>
            <person name="Kaur N."/>
            <person name="Kumar N."/>
            <person name="Mayilraj S."/>
        </authorList>
    </citation>
    <scope>NUCLEOTIDE SEQUENCE [LARGE SCALE GENOMIC DNA]</scope>
    <source>
        <strain evidence="2 3">SA2-6</strain>
    </source>
</reference>
<feature type="transmembrane region" description="Helical" evidence="1">
    <location>
        <begin position="180"/>
        <end position="200"/>
    </location>
</feature>
<feature type="transmembrane region" description="Helical" evidence="1">
    <location>
        <begin position="45"/>
        <end position="63"/>
    </location>
</feature>
<dbReference type="OrthoDB" id="9805989at2"/>
<dbReference type="InterPro" id="IPR011435">
    <property type="entry name" value="UmpAB"/>
</dbReference>
<accession>A0A0M2SQ64</accession>
<sequence>MKVKIFEGISEVLIEVAFALLPLLVFFLVFQIFFLKLPVDRIKKIIFGFLFTYLGLVLFLHGVHIGFMPAGREMGKIMGELPYSWVIVPIGFVMGFVATFAEPAVRVLNKKIEGVSSGRLSQNLMLMTLSIGVGISIALSMLRILLGIPLFYFLVPGYILALILIYFTNKSFIEIAFDSGGVATGPMTVTFILSIAVGIASVTEGRDPLMDGFGMIALVALSPIVSVLLLGVIIGKEAMDDTA</sequence>
<dbReference type="Proteomes" id="UP000034166">
    <property type="component" value="Unassembled WGS sequence"/>
</dbReference>
<proteinExistence type="predicted"/>
<organism evidence="2 3">
    <name type="scientific">Mesobacillus campisalis</name>
    <dbReference type="NCBI Taxonomy" id="1408103"/>
    <lineage>
        <taxon>Bacteria</taxon>
        <taxon>Bacillati</taxon>
        <taxon>Bacillota</taxon>
        <taxon>Bacilli</taxon>
        <taxon>Bacillales</taxon>
        <taxon>Bacillaceae</taxon>
        <taxon>Mesobacillus</taxon>
    </lineage>
</organism>
<comment type="caution">
    <text evidence="2">The sequence shown here is derived from an EMBL/GenBank/DDBJ whole genome shotgun (WGS) entry which is preliminary data.</text>
</comment>
<evidence type="ECO:0000313" key="2">
    <source>
        <dbReference type="EMBL" id="KKK36699.1"/>
    </source>
</evidence>
<dbReference type="AlphaFoldDB" id="A0A0M2SQ64"/>
<feature type="transmembrane region" description="Helical" evidence="1">
    <location>
        <begin position="83"/>
        <end position="103"/>
    </location>
</feature>
<dbReference type="Pfam" id="PF07556">
    <property type="entry name" value="DUF1538"/>
    <property type="match status" value="1"/>
</dbReference>
<keyword evidence="3" id="KW-1185">Reference proteome</keyword>
<keyword evidence="1" id="KW-1133">Transmembrane helix</keyword>
<gene>
    <name evidence="2" type="ORF">WQ57_17700</name>
</gene>
<evidence type="ECO:0000256" key="1">
    <source>
        <dbReference type="SAM" id="Phobius"/>
    </source>
</evidence>
<dbReference type="RefSeq" id="WP_046525098.1">
    <property type="nucleotide sequence ID" value="NZ_LAYY01000024.1"/>
</dbReference>
<keyword evidence="1" id="KW-0812">Transmembrane</keyword>
<feature type="transmembrane region" description="Helical" evidence="1">
    <location>
        <begin position="212"/>
        <end position="234"/>
    </location>
</feature>
<keyword evidence="1" id="KW-0472">Membrane</keyword>
<feature type="transmembrane region" description="Helical" evidence="1">
    <location>
        <begin position="12"/>
        <end position="33"/>
    </location>
</feature>
<feature type="transmembrane region" description="Helical" evidence="1">
    <location>
        <begin position="150"/>
        <end position="168"/>
    </location>
</feature>
<evidence type="ECO:0008006" key="4">
    <source>
        <dbReference type="Google" id="ProtNLM"/>
    </source>
</evidence>